<organism evidence="1 2">
    <name type="scientific">Paenibacillus rigui</name>
    <dbReference type="NCBI Taxonomy" id="554312"/>
    <lineage>
        <taxon>Bacteria</taxon>
        <taxon>Bacillati</taxon>
        <taxon>Bacillota</taxon>
        <taxon>Bacilli</taxon>
        <taxon>Bacillales</taxon>
        <taxon>Paenibacillaceae</taxon>
        <taxon>Paenibacillus</taxon>
    </lineage>
</organism>
<sequence length="66" mass="8050">MLAFMESPLVSIYWMGMAPNQYIRNPLTKTGHILLIYHVENRSFVRDKKRHEWHFAHPYRPEIRIL</sequence>
<keyword evidence="2" id="KW-1185">Reference proteome</keyword>
<dbReference type="EMBL" id="NMQW01000020">
    <property type="protein sequence ID" value="OXM85638.1"/>
    <property type="molecule type" value="Genomic_DNA"/>
</dbReference>
<evidence type="ECO:0000313" key="1">
    <source>
        <dbReference type="EMBL" id="OXM85638.1"/>
    </source>
</evidence>
<dbReference type="Proteomes" id="UP000215509">
    <property type="component" value="Unassembled WGS sequence"/>
</dbReference>
<gene>
    <name evidence="1" type="ORF">CF651_14740</name>
</gene>
<proteinExistence type="predicted"/>
<name>A0A229UQC9_9BACL</name>
<dbReference type="AlphaFoldDB" id="A0A229UQC9"/>
<evidence type="ECO:0000313" key="2">
    <source>
        <dbReference type="Proteomes" id="UP000215509"/>
    </source>
</evidence>
<accession>A0A229UQC9</accession>
<protein>
    <submittedName>
        <fullName evidence="1">Uncharacterized protein</fullName>
    </submittedName>
</protein>
<reference evidence="1 2" key="1">
    <citation type="submission" date="2017-07" db="EMBL/GenBank/DDBJ databases">
        <title>Genome sequencing and assembly of Paenibacillus rigui.</title>
        <authorList>
            <person name="Mayilraj S."/>
        </authorList>
    </citation>
    <scope>NUCLEOTIDE SEQUENCE [LARGE SCALE GENOMIC DNA]</scope>
    <source>
        <strain evidence="1 2">JCM 16352</strain>
    </source>
</reference>
<comment type="caution">
    <text evidence="1">The sequence shown here is derived from an EMBL/GenBank/DDBJ whole genome shotgun (WGS) entry which is preliminary data.</text>
</comment>